<proteinExistence type="predicted"/>
<dbReference type="SUPFAM" id="SSF55729">
    <property type="entry name" value="Acyl-CoA N-acyltransferases (Nat)"/>
    <property type="match status" value="1"/>
</dbReference>
<evidence type="ECO:0000256" key="1">
    <source>
        <dbReference type="ARBA" id="ARBA00022679"/>
    </source>
</evidence>
<dbReference type="Gene3D" id="3.40.630.30">
    <property type="match status" value="1"/>
</dbReference>
<dbReference type="PROSITE" id="PS51186">
    <property type="entry name" value="GNAT"/>
    <property type="match status" value="1"/>
</dbReference>
<organism evidence="3 4">
    <name type="scientific">Cohnella yongneupensis</name>
    <dbReference type="NCBI Taxonomy" id="425006"/>
    <lineage>
        <taxon>Bacteria</taxon>
        <taxon>Bacillati</taxon>
        <taxon>Bacillota</taxon>
        <taxon>Bacilli</taxon>
        <taxon>Bacillales</taxon>
        <taxon>Paenibacillaceae</taxon>
        <taxon>Cohnella</taxon>
    </lineage>
</organism>
<dbReference type="Pfam" id="PF00583">
    <property type="entry name" value="Acetyltransf_1"/>
    <property type="match status" value="1"/>
</dbReference>
<dbReference type="Proteomes" id="UP001596108">
    <property type="component" value="Unassembled WGS sequence"/>
</dbReference>
<dbReference type="EC" id="2.3.-.-" evidence="3"/>
<dbReference type="InterPro" id="IPR016181">
    <property type="entry name" value="Acyl_CoA_acyltransferase"/>
</dbReference>
<dbReference type="InterPro" id="IPR050769">
    <property type="entry name" value="NAT_camello-type"/>
</dbReference>
<evidence type="ECO:0000313" key="4">
    <source>
        <dbReference type="Proteomes" id="UP001596108"/>
    </source>
</evidence>
<protein>
    <submittedName>
        <fullName evidence="3">GNAT family N-acetyltransferase</fullName>
        <ecNumber evidence="3">2.3.-.-</ecNumber>
    </submittedName>
</protein>
<dbReference type="PANTHER" id="PTHR13947">
    <property type="entry name" value="GNAT FAMILY N-ACETYLTRANSFERASE"/>
    <property type="match status" value="1"/>
</dbReference>
<comment type="caution">
    <text evidence="3">The sequence shown here is derived from an EMBL/GenBank/DDBJ whole genome shotgun (WGS) entry which is preliminary data.</text>
</comment>
<keyword evidence="1 3" id="KW-0808">Transferase</keyword>
<dbReference type="CDD" id="cd04301">
    <property type="entry name" value="NAT_SF"/>
    <property type="match status" value="1"/>
</dbReference>
<accession>A0ABW0QVL7</accession>
<dbReference type="InterPro" id="IPR000182">
    <property type="entry name" value="GNAT_dom"/>
</dbReference>
<keyword evidence="3" id="KW-0012">Acyltransferase</keyword>
<dbReference type="RefSeq" id="WP_378110681.1">
    <property type="nucleotide sequence ID" value="NZ_JBHSNC010000013.1"/>
</dbReference>
<feature type="domain" description="N-acetyltransferase" evidence="2">
    <location>
        <begin position="1"/>
        <end position="166"/>
    </location>
</feature>
<dbReference type="EMBL" id="JBHSNC010000013">
    <property type="protein sequence ID" value="MFC5528815.1"/>
    <property type="molecule type" value="Genomic_DNA"/>
</dbReference>
<dbReference type="GO" id="GO:0016746">
    <property type="term" value="F:acyltransferase activity"/>
    <property type="evidence" value="ECO:0007669"/>
    <property type="project" value="UniProtKB-KW"/>
</dbReference>
<gene>
    <name evidence="3" type="ORF">ACFPQ4_05010</name>
</gene>
<name>A0ABW0QVL7_9BACL</name>
<dbReference type="PANTHER" id="PTHR13947:SF37">
    <property type="entry name" value="LD18367P"/>
    <property type="match status" value="1"/>
</dbReference>
<reference evidence="4" key="1">
    <citation type="journal article" date="2019" name="Int. J. Syst. Evol. Microbiol.">
        <title>The Global Catalogue of Microorganisms (GCM) 10K type strain sequencing project: providing services to taxonomists for standard genome sequencing and annotation.</title>
        <authorList>
            <consortium name="The Broad Institute Genomics Platform"/>
            <consortium name="The Broad Institute Genome Sequencing Center for Infectious Disease"/>
            <person name="Wu L."/>
            <person name="Ma J."/>
        </authorList>
    </citation>
    <scope>NUCLEOTIDE SEQUENCE [LARGE SCALE GENOMIC DNA]</scope>
    <source>
        <strain evidence="4">CGMCC 1.18578</strain>
    </source>
</reference>
<evidence type="ECO:0000313" key="3">
    <source>
        <dbReference type="EMBL" id="MFC5528815.1"/>
    </source>
</evidence>
<sequence>MKIREARQDELAHVREQRIKAYLPYARLIPEGHWKALEGSLASEADQQSGARLFVAESGGEPVGSVVLFPAKSDAYDGHIEAVDYPEIRMLAVHEDYRGKGVASALVTECIARARAEGHRYIGLHTGEFMEPAIRLYERIGFERVPENDFQPAGDGVNVRAYRLPI</sequence>
<evidence type="ECO:0000259" key="2">
    <source>
        <dbReference type="PROSITE" id="PS51186"/>
    </source>
</evidence>
<keyword evidence="4" id="KW-1185">Reference proteome</keyword>